<reference evidence="9" key="1">
    <citation type="submission" date="2017-02" db="UniProtKB">
        <authorList>
            <consortium name="WormBaseParasite"/>
        </authorList>
    </citation>
    <scope>IDENTIFICATION</scope>
</reference>
<keyword evidence="8" id="KW-1185">Reference proteome</keyword>
<evidence type="ECO:0000256" key="4">
    <source>
        <dbReference type="ARBA" id="ARBA00023067"/>
    </source>
</evidence>
<dbReference type="GO" id="GO:0000779">
    <property type="term" value="C:condensed chromosome, centromeric region"/>
    <property type="evidence" value="ECO:0007669"/>
    <property type="project" value="TreeGrafter"/>
</dbReference>
<dbReference type="GO" id="GO:0051301">
    <property type="term" value="P:cell division"/>
    <property type="evidence" value="ECO:0007669"/>
    <property type="project" value="UniProtKB-KW"/>
</dbReference>
<accession>A0A0N5BSS5</accession>
<evidence type="ECO:0000259" key="7">
    <source>
        <dbReference type="Pfam" id="PF12717"/>
    </source>
</evidence>
<evidence type="ECO:0000256" key="2">
    <source>
        <dbReference type="ARBA" id="ARBA00022618"/>
    </source>
</evidence>
<sequence length="614" mass="70987">MKCLKDGVSRKYIWMLYSILSVSLHVDPKNASGLFLATGREYVKNDFNFSNYLTTIIARGARYLSSEKRESLIQQIEKYITSFKIDIKNISSFYYCYGVLLKGVDSEDETGKALFAQKNKKIFSKALESMKLLMFEENDENIVNLDSSIFEDPSNTTQKDGDDVKLARILGTIGEIIDYDNSFIHKDLFENLQLIMSSKLCKKALRVHQEQTLNSTILSSNNFQNSQLSSSRKSVPLSIMKNFMSHHIIYTNITSIVQAQCVLVMGKICLVNEMFARDVIPVFMKELVTSRNHIIKNNIIVVTHDLCKRYTSLIGSYLDIFGACLNDDSVAVRIATLHCLTKLLKEGYLIWQGDIMFRFVSTLLDQVSRVREYAEFCLVETLLPVSLDMFYVNFVDCLFYFNGVEHPSWIYYNQAKGNNNLGKFNKHKSLQGINNEKDRHKLYRFMLKNMTNTQKVAVTQKICIEIFENIYKESLDFCDINVQNMLVDSFKLLCSEDGKVRFNMEKSGDEEDDVYEESEVRREVIAITAGEASKAALKELYVKEVMKYLLKLRHFLYTLKNSRCAFEFLKYLLFLSNEHNHEFYKIINENKQLSTSVSNDIIQLKNKLSQNNIV</sequence>
<dbReference type="Proteomes" id="UP000046392">
    <property type="component" value="Unplaced"/>
</dbReference>
<evidence type="ECO:0000256" key="6">
    <source>
        <dbReference type="ARBA" id="ARBA00023306"/>
    </source>
</evidence>
<name>A0A0N5BSS5_STREA</name>
<dbReference type="AlphaFoldDB" id="A0A0N5BSS5"/>
<organism evidence="8 9">
    <name type="scientific">Strongyloides papillosus</name>
    <name type="common">Intestinal threadworm</name>
    <dbReference type="NCBI Taxonomy" id="174720"/>
    <lineage>
        <taxon>Eukaryota</taxon>
        <taxon>Metazoa</taxon>
        <taxon>Ecdysozoa</taxon>
        <taxon>Nematoda</taxon>
        <taxon>Chromadorea</taxon>
        <taxon>Rhabditida</taxon>
        <taxon>Tylenchina</taxon>
        <taxon>Panagrolaimomorpha</taxon>
        <taxon>Strongyloidoidea</taxon>
        <taxon>Strongyloididae</taxon>
        <taxon>Strongyloides</taxon>
    </lineage>
</organism>
<proteinExistence type="predicted"/>
<protein>
    <submittedName>
        <fullName evidence="9">Cnd1 domain-containing protein</fullName>
    </submittedName>
</protein>
<dbReference type="WBParaSite" id="SPAL_0000891700.1">
    <property type="protein sequence ID" value="SPAL_0000891700.1"/>
    <property type="gene ID" value="SPAL_0000891700"/>
</dbReference>
<dbReference type="InterPro" id="IPR032682">
    <property type="entry name" value="Cnd1_C"/>
</dbReference>
<keyword evidence="4" id="KW-0226">DNA condensation</keyword>
<dbReference type="InterPro" id="IPR016024">
    <property type="entry name" value="ARM-type_fold"/>
</dbReference>
<evidence type="ECO:0000256" key="3">
    <source>
        <dbReference type="ARBA" id="ARBA00022776"/>
    </source>
</evidence>
<dbReference type="GO" id="GO:0005634">
    <property type="term" value="C:nucleus"/>
    <property type="evidence" value="ECO:0007669"/>
    <property type="project" value="UniProtKB-SubCell"/>
</dbReference>
<dbReference type="SUPFAM" id="SSF48371">
    <property type="entry name" value="ARM repeat"/>
    <property type="match status" value="1"/>
</dbReference>
<dbReference type="InterPro" id="IPR026971">
    <property type="entry name" value="CND1/NCAPD3"/>
</dbReference>
<dbReference type="GO" id="GO:0042393">
    <property type="term" value="F:histone binding"/>
    <property type="evidence" value="ECO:0007669"/>
    <property type="project" value="TreeGrafter"/>
</dbReference>
<dbReference type="GO" id="GO:0000796">
    <property type="term" value="C:condensin complex"/>
    <property type="evidence" value="ECO:0007669"/>
    <property type="project" value="TreeGrafter"/>
</dbReference>
<dbReference type="GO" id="GO:0010032">
    <property type="term" value="P:meiotic chromosome condensation"/>
    <property type="evidence" value="ECO:0007669"/>
    <property type="project" value="TreeGrafter"/>
</dbReference>
<keyword evidence="6" id="KW-0131">Cell cycle</keyword>
<dbReference type="Gene3D" id="1.25.10.10">
    <property type="entry name" value="Leucine-rich Repeat Variant"/>
    <property type="match status" value="1"/>
</dbReference>
<comment type="subcellular location">
    <subcellularLocation>
        <location evidence="1">Nucleus</location>
    </subcellularLocation>
</comment>
<dbReference type="InterPro" id="IPR011989">
    <property type="entry name" value="ARM-like"/>
</dbReference>
<keyword evidence="3" id="KW-0498">Mitosis</keyword>
<dbReference type="PANTHER" id="PTHR14222:SF1">
    <property type="entry name" value="CONDENSIN-2 COMPLEX SUBUNIT D3"/>
    <property type="match status" value="1"/>
</dbReference>
<evidence type="ECO:0000313" key="8">
    <source>
        <dbReference type="Proteomes" id="UP000046392"/>
    </source>
</evidence>
<evidence type="ECO:0000256" key="5">
    <source>
        <dbReference type="ARBA" id="ARBA00023242"/>
    </source>
</evidence>
<dbReference type="PANTHER" id="PTHR14222">
    <property type="entry name" value="CONDENSIN"/>
    <property type="match status" value="1"/>
</dbReference>
<evidence type="ECO:0000256" key="1">
    <source>
        <dbReference type="ARBA" id="ARBA00004123"/>
    </source>
</evidence>
<keyword evidence="5" id="KW-0539">Nucleus</keyword>
<evidence type="ECO:0000313" key="9">
    <source>
        <dbReference type="WBParaSite" id="SPAL_0000891700.1"/>
    </source>
</evidence>
<dbReference type="Pfam" id="PF12717">
    <property type="entry name" value="Cnd1"/>
    <property type="match status" value="1"/>
</dbReference>
<keyword evidence="2" id="KW-0132">Cell division</keyword>
<dbReference type="GO" id="GO:0007076">
    <property type="term" value="P:mitotic chromosome condensation"/>
    <property type="evidence" value="ECO:0007669"/>
    <property type="project" value="InterPro"/>
</dbReference>
<dbReference type="STRING" id="174720.A0A0N5BSS5"/>
<feature type="domain" description="Condensin complex subunit 1 C-terminal" evidence="7">
    <location>
        <begin position="294"/>
        <end position="463"/>
    </location>
</feature>